<dbReference type="RefSeq" id="WP_146648033.1">
    <property type="nucleotide sequence ID" value="NZ_CP012333.1"/>
</dbReference>
<protein>
    <submittedName>
        <fullName evidence="8">Tetracycline resistance protein</fullName>
    </submittedName>
</protein>
<dbReference type="OrthoDB" id="9812221at2"/>
<sequence length="437" mass="45727">MASPPPQSTTATTESPSKKSFAPGLGAIFLIVFLDLLGFSLVLPFLAEEARDTFHTTAFVGTLLAAIYSLMQFLFVPVWGRVSDRVGRRPVLLWSVLATSVGMIGLGMGLIHGSSVTWLFIARAWSGIATANLGTASAYIADVTKPEDRAKGMGLIGMAFGLGFILGPGVGGALSSIAIGGRTGAVPCFVAASLSLVNFAWAYFGLKESLPAERRSKEKRSLSPLNVAAAREALARPGVAQAILVNFVIVLSFTVLDQTFRFFNKDMFDMSATSTGLVLAMVGIVAAGVQGGLIRPLARRYDEAVLTRFGTVIQALAFAGFAISPSIGRSALIVSACLLALGNGLTQPSVAAYVSKRADPRAQGGTLGTNQSFASLARMFGPAFGGWVYGEFGPRSPYVCGAIGMTVASVVALSLRSTREFEAKAEAAQRNTSTQTS</sequence>
<dbReference type="PROSITE" id="PS50850">
    <property type="entry name" value="MFS"/>
    <property type="match status" value="1"/>
</dbReference>
<feature type="transmembrane region" description="Helical" evidence="6">
    <location>
        <begin position="91"/>
        <end position="111"/>
    </location>
</feature>
<evidence type="ECO:0000256" key="3">
    <source>
        <dbReference type="ARBA" id="ARBA00022692"/>
    </source>
</evidence>
<feature type="transmembrane region" description="Helical" evidence="6">
    <location>
        <begin position="305"/>
        <end position="324"/>
    </location>
</feature>
<keyword evidence="3 6" id="KW-0812">Transmembrane</keyword>
<name>A0A0K1PTG0_9BACT</name>
<keyword evidence="2" id="KW-0813">Transport</keyword>
<dbReference type="InterPro" id="IPR020846">
    <property type="entry name" value="MFS_dom"/>
</dbReference>
<dbReference type="AlphaFoldDB" id="A0A0K1PTG0"/>
<dbReference type="PANTHER" id="PTHR23504">
    <property type="entry name" value="MAJOR FACILITATOR SUPERFAMILY DOMAIN-CONTAINING PROTEIN 10"/>
    <property type="match status" value="1"/>
</dbReference>
<dbReference type="InterPro" id="IPR001958">
    <property type="entry name" value="Tet-R_TetA/multi-R_MdtG-like"/>
</dbReference>
<keyword evidence="5 6" id="KW-0472">Membrane</keyword>
<feature type="transmembrane region" description="Helical" evidence="6">
    <location>
        <begin position="21"/>
        <end position="46"/>
    </location>
</feature>
<keyword evidence="4 6" id="KW-1133">Transmembrane helix</keyword>
<evidence type="ECO:0000256" key="5">
    <source>
        <dbReference type="ARBA" id="ARBA00023136"/>
    </source>
</evidence>
<dbReference type="PRINTS" id="PR01035">
    <property type="entry name" value="TCRTETA"/>
</dbReference>
<dbReference type="Pfam" id="PF07690">
    <property type="entry name" value="MFS_1"/>
    <property type="match status" value="1"/>
</dbReference>
<keyword evidence="9" id="KW-1185">Reference proteome</keyword>
<feature type="transmembrane region" description="Helical" evidence="6">
    <location>
        <begin position="184"/>
        <end position="206"/>
    </location>
</feature>
<feature type="transmembrane region" description="Helical" evidence="6">
    <location>
        <begin position="58"/>
        <end position="79"/>
    </location>
</feature>
<reference evidence="8 9" key="1">
    <citation type="submission" date="2015-08" db="EMBL/GenBank/DDBJ databases">
        <authorList>
            <person name="Babu N.S."/>
            <person name="Beckwith C.J."/>
            <person name="Beseler K.G."/>
            <person name="Brison A."/>
            <person name="Carone J.V."/>
            <person name="Caskin T.P."/>
            <person name="Diamond M."/>
            <person name="Durham M.E."/>
            <person name="Foxe J.M."/>
            <person name="Go M."/>
            <person name="Henderson B.A."/>
            <person name="Jones I.B."/>
            <person name="McGettigan J.A."/>
            <person name="Micheletti S.J."/>
            <person name="Nasrallah M.E."/>
            <person name="Ortiz D."/>
            <person name="Piller C.R."/>
            <person name="Privatt S.R."/>
            <person name="Schneider S.L."/>
            <person name="Sharp S."/>
            <person name="Smith T.C."/>
            <person name="Stanton J.D."/>
            <person name="Ullery H.E."/>
            <person name="Wilson R.J."/>
            <person name="Serrano M.G."/>
            <person name="Buck G."/>
            <person name="Lee V."/>
            <person name="Wang Y."/>
            <person name="Carvalho R."/>
            <person name="Voegtly L."/>
            <person name="Shi R."/>
            <person name="Duckworth R."/>
            <person name="Johnson A."/>
            <person name="Loviza R."/>
            <person name="Walstead R."/>
            <person name="Shah Z."/>
            <person name="Kiflezghi M."/>
            <person name="Wade K."/>
            <person name="Ball S.L."/>
            <person name="Bradley K.W."/>
            <person name="Asai D.J."/>
            <person name="Bowman C.A."/>
            <person name="Russell D.A."/>
            <person name="Pope W.H."/>
            <person name="Jacobs-Sera D."/>
            <person name="Hendrix R.W."/>
            <person name="Hatfull G.F."/>
        </authorList>
    </citation>
    <scope>NUCLEOTIDE SEQUENCE [LARGE SCALE GENOMIC DNA]</scope>
    <source>
        <strain evidence="8 9">DSM 27648</strain>
    </source>
</reference>
<dbReference type="GO" id="GO:0022857">
    <property type="term" value="F:transmembrane transporter activity"/>
    <property type="evidence" value="ECO:0007669"/>
    <property type="project" value="InterPro"/>
</dbReference>
<evidence type="ECO:0000256" key="6">
    <source>
        <dbReference type="SAM" id="Phobius"/>
    </source>
</evidence>
<accession>A0A0K1PTG0</accession>
<feature type="transmembrane region" description="Helical" evidence="6">
    <location>
        <begin position="276"/>
        <end position="293"/>
    </location>
</feature>
<organism evidence="8 9">
    <name type="scientific">Labilithrix luteola</name>
    <dbReference type="NCBI Taxonomy" id="1391654"/>
    <lineage>
        <taxon>Bacteria</taxon>
        <taxon>Pseudomonadati</taxon>
        <taxon>Myxococcota</taxon>
        <taxon>Polyangia</taxon>
        <taxon>Polyangiales</taxon>
        <taxon>Labilitrichaceae</taxon>
        <taxon>Labilithrix</taxon>
    </lineage>
</organism>
<feature type="domain" description="Major facilitator superfamily (MFS) profile" evidence="7">
    <location>
        <begin position="24"/>
        <end position="419"/>
    </location>
</feature>
<dbReference type="InterPro" id="IPR011701">
    <property type="entry name" value="MFS"/>
</dbReference>
<dbReference type="STRING" id="1391654.AKJ09_03461"/>
<proteinExistence type="predicted"/>
<dbReference type="InterPro" id="IPR036259">
    <property type="entry name" value="MFS_trans_sf"/>
</dbReference>
<dbReference type="KEGG" id="llu:AKJ09_03461"/>
<evidence type="ECO:0000256" key="2">
    <source>
        <dbReference type="ARBA" id="ARBA00022448"/>
    </source>
</evidence>
<evidence type="ECO:0000259" key="7">
    <source>
        <dbReference type="PROSITE" id="PS50850"/>
    </source>
</evidence>
<dbReference type="Gene3D" id="1.20.1250.20">
    <property type="entry name" value="MFS general substrate transporter like domains"/>
    <property type="match status" value="1"/>
</dbReference>
<comment type="subcellular location">
    <subcellularLocation>
        <location evidence="1">Membrane</location>
        <topology evidence="1">Multi-pass membrane protein</topology>
    </subcellularLocation>
</comment>
<feature type="transmembrane region" description="Helical" evidence="6">
    <location>
        <begin position="153"/>
        <end position="178"/>
    </location>
</feature>
<feature type="transmembrane region" description="Helical" evidence="6">
    <location>
        <begin position="117"/>
        <end position="141"/>
    </location>
</feature>
<feature type="transmembrane region" description="Helical" evidence="6">
    <location>
        <begin position="238"/>
        <end position="256"/>
    </location>
</feature>
<dbReference type="EMBL" id="CP012333">
    <property type="protein sequence ID" value="AKU96797.1"/>
    <property type="molecule type" value="Genomic_DNA"/>
</dbReference>
<feature type="transmembrane region" description="Helical" evidence="6">
    <location>
        <begin position="330"/>
        <end position="353"/>
    </location>
</feature>
<gene>
    <name evidence="8" type="ORF">AKJ09_03461</name>
</gene>
<evidence type="ECO:0000313" key="8">
    <source>
        <dbReference type="EMBL" id="AKU96797.1"/>
    </source>
</evidence>
<evidence type="ECO:0000256" key="4">
    <source>
        <dbReference type="ARBA" id="ARBA00022989"/>
    </source>
</evidence>
<dbReference type="PANTHER" id="PTHR23504:SF15">
    <property type="entry name" value="MAJOR FACILITATOR SUPERFAMILY (MFS) PROFILE DOMAIN-CONTAINING PROTEIN"/>
    <property type="match status" value="1"/>
</dbReference>
<evidence type="ECO:0000313" key="9">
    <source>
        <dbReference type="Proteomes" id="UP000064967"/>
    </source>
</evidence>
<dbReference type="Proteomes" id="UP000064967">
    <property type="component" value="Chromosome"/>
</dbReference>
<dbReference type="SUPFAM" id="SSF103473">
    <property type="entry name" value="MFS general substrate transporter"/>
    <property type="match status" value="1"/>
</dbReference>
<evidence type="ECO:0000256" key="1">
    <source>
        <dbReference type="ARBA" id="ARBA00004141"/>
    </source>
</evidence>
<dbReference type="GO" id="GO:0016020">
    <property type="term" value="C:membrane"/>
    <property type="evidence" value="ECO:0007669"/>
    <property type="project" value="UniProtKB-SubCell"/>
</dbReference>